<name>A0ACC3Z2M9_COLTU</name>
<organism evidence="1 2">
    <name type="scientific">Colletotrichum truncatum</name>
    <name type="common">Anthracnose fungus</name>
    <name type="synonym">Colletotrichum capsici</name>
    <dbReference type="NCBI Taxonomy" id="5467"/>
    <lineage>
        <taxon>Eukaryota</taxon>
        <taxon>Fungi</taxon>
        <taxon>Dikarya</taxon>
        <taxon>Ascomycota</taxon>
        <taxon>Pezizomycotina</taxon>
        <taxon>Sordariomycetes</taxon>
        <taxon>Hypocreomycetidae</taxon>
        <taxon>Glomerellales</taxon>
        <taxon>Glomerellaceae</taxon>
        <taxon>Colletotrichum</taxon>
        <taxon>Colletotrichum truncatum species complex</taxon>
    </lineage>
</organism>
<reference evidence="1 2" key="1">
    <citation type="journal article" date="2020" name="Phytopathology">
        <title>Genome Sequence Resources of Colletotrichum truncatum, C. plurivorum, C. musicola, and C. sojae: Four Species Pathogenic to Soybean (Glycine max).</title>
        <authorList>
            <person name="Rogerio F."/>
            <person name="Boufleur T.R."/>
            <person name="Ciampi-Guillardi M."/>
            <person name="Sukno S.A."/>
            <person name="Thon M.R."/>
            <person name="Massola Junior N.S."/>
            <person name="Baroncelli R."/>
        </authorList>
    </citation>
    <scope>NUCLEOTIDE SEQUENCE [LARGE SCALE GENOMIC DNA]</scope>
    <source>
        <strain evidence="1 2">CMES1059</strain>
    </source>
</reference>
<gene>
    <name evidence="1" type="ORF">CTRU02_207966</name>
</gene>
<evidence type="ECO:0000313" key="1">
    <source>
        <dbReference type="EMBL" id="KAL0938235.1"/>
    </source>
</evidence>
<sequence>MEYVEGSTLQEAWDQMSSKNQQSIVAELVGALRHLHTLRLSDGRVQALLRQALNEMLAEGFQDAVIGGPGIGFLRDGSALLGAVSKKMGLKRPFHTAEATTCPDGIVLRSHYEDLGPVKLESSTMAQWGHEAVFCHNDLTPRNIMVQLFNNTDGTSTYKLNAIIDWELAGFYPASYELSLQDTYLSGGNWLISYYLLLKRQMKDLVPSSSSQVSLLRAMELLFESRQRRLAECSNIPAHIRKRFIERLQLRRDEDPYIG</sequence>
<proteinExistence type="predicted"/>
<accession>A0ACC3Z2M9</accession>
<evidence type="ECO:0000313" key="2">
    <source>
        <dbReference type="Proteomes" id="UP000805649"/>
    </source>
</evidence>
<keyword evidence="2" id="KW-1185">Reference proteome</keyword>
<protein>
    <submittedName>
        <fullName evidence="1">Uncharacterized protein</fullName>
    </submittedName>
</protein>
<comment type="caution">
    <text evidence="1">The sequence shown here is derived from an EMBL/GenBank/DDBJ whole genome shotgun (WGS) entry which is preliminary data.</text>
</comment>
<dbReference type="EMBL" id="VUJX02000004">
    <property type="protein sequence ID" value="KAL0938235.1"/>
    <property type="molecule type" value="Genomic_DNA"/>
</dbReference>
<dbReference type="Proteomes" id="UP000805649">
    <property type="component" value="Unassembled WGS sequence"/>
</dbReference>